<keyword evidence="2" id="KW-0812">Transmembrane</keyword>
<dbReference type="Gene3D" id="1.20.120.1200">
    <property type="entry name" value="NADH-ubiquinone/plastoquinone oxidoreductase chain 6, subunit NuoJ"/>
    <property type="match status" value="1"/>
</dbReference>
<feature type="transmembrane region" description="Helical" evidence="2">
    <location>
        <begin position="26"/>
        <end position="44"/>
    </location>
</feature>
<dbReference type="InterPro" id="IPR042106">
    <property type="entry name" value="Nuo/plastoQ_OxRdtase_6_NuoJ"/>
</dbReference>
<feature type="transmembrane region" description="Helical" evidence="2">
    <location>
        <begin position="92"/>
        <end position="111"/>
    </location>
</feature>
<comment type="caution">
    <text evidence="5">The sequence shown here is derived from an EMBL/GenBank/DDBJ whole genome shotgun (WGS) entry which is preliminary data.</text>
</comment>
<evidence type="ECO:0000313" key="6">
    <source>
        <dbReference type="Proteomes" id="UP000313988"/>
    </source>
</evidence>
<feature type="region of interest" description="Disordered" evidence="3">
    <location>
        <begin position="167"/>
        <end position="212"/>
    </location>
</feature>
<dbReference type="GO" id="GO:0005886">
    <property type="term" value="C:plasma membrane"/>
    <property type="evidence" value="ECO:0007669"/>
    <property type="project" value="UniProtKB-SubCell"/>
</dbReference>
<dbReference type="PANTHER" id="PTHR33269:SF17">
    <property type="entry name" value="NADH-UBIQUINONE OXIDOREDUCTASE CHAIN 6"/>
    <property type="match status" value="1"/>
</dbReference>
<evidence type="ECO:0000313" key="5">
    <source>
        <dbReference type="EMBL" id="TNM72644.1"/>
    </source>
</evidence>
<keyword evidence="2" id="KW-0520">NAD</keyword>
<dbReference type="Pfam" id="PF00499">
    <property type="entry name" value="Oxidored_q3"/>
    <property type="match status" value="1"/>
</dbReference>
<feature type="transmembrane region" description="Helical" evidence="2">
    <location>
        <begin position="56"/>
        <end position="80"/>
    </location>
</feature>
<gene>
    <name evidence="5" type="ORF">FHR04_02090</name>
    <name evidence="4" type="ORF">HNQ04_000891</name>
</gene>
<comment type="similarity">
    <text evidence="1 2">Belongs to the complex I subunit 6 family.</text>
</comment>
<dbReference type="EMBL" id="JACHEW010000003">
    <property type="protein sequence ID" value="MBB6015662.1"/>
    <property type="molecule type" value="Genomic_DNA"/>
</dbReference>
<evidence type="ECO:0000256" key="2">
    <source>
        <dbReference type="RuleBase" id="RU004429"/>
    </source>
</evidence>
<dbReference type="EC" id="7.1.1.-" evidence="2"/>
<protein>
    <recommendedName>
        <fullName evidence="2">NADH-quinone oxidoreductase subunit J</fullName>
        <ecNumber evidence="2">7.1.1.-</ecNumber>
    </recommendedName>
</protein>
<evidence type="ECO:0000256" key="1">
    <source>
        <dbReference type="ARBA" id="ARBA00005698"/>
    </source>
</evidence>
<dbReference type="GO" id="GO:0008137">
    <property type="term" value="F:NADH dehydrogenase (ubiquinone) activity"/>
    <property type="evidence" value="ECO:0007669"/>
    <property type="project" value="UniProtKB-UniRule"/>
</dbReference>
<dbReference type="PANTHER" id="PTHR33269">
    <property type="entry name" value="NADH-UBIQUINONE OXIDOREDUCTASE CHAIN 6"/>
    <property type="match status" value="1"/>
</dbReference>
<keyword evidence="2" id="KW-1003">Cell membrane</keyword>
<comment type="caution">
    <text evidence="2">Lacks conserved residue(s) required for the propagation of feature annotation.</text>
</comment>
<reference evidence="4 7" key="2">
    <citation type="submission" date="2020-08" db="EMBL/GenBank/DDBJ databases">
        <title>Genomic Encyclopedia of Type Strains, Phase IV (KMG-IV): sequencing the most valuable type-strain genomes for metagenomic binning, comparative biology and taxonomic classification.</title>
        <authorList>
            <person name="Goeker M."/>
        </authorList>
    </citation>
    <scope>NUCLEOTIDE SEQUENCE [LARGE SCALE GENOMIC DNA]</scope>
    <source>
        <strain evidence="4 7">DSM 12027</strain>
    </source>
</reference>
<comment type="catalytic activity">
    <reaction evidence="2">
        <text>a quinone + NADH + 5 H(+)(in) = a quinol + NAD(+) + 4 H(+)(out)</text>
        <dbReference type="Rhea" id="RHEA:57888"/>
        <dbReference type="ChEBI" id="CHEBI:15378"/>
        <dbReference type="ChEBI" id="CHEBI:24646"/>
        <dbReference type="ChEBI" id="CHEBI:57540"/>
        <dbReference type="ChEBI" id="CHEBI:57945"/>
        <dbReference type="ChEBI" id="CHEBI:132124"/>
    </reaction>
</comment>
<comment type="function">
    <text evidence="2">NDH-1 shuttles electrons from NADH, via FMN and iron-sulfur (Fe-S) centers, to quinones in the respiratory chain. Couples the redox reaction to proton translocation (for every two electrons transferred, four hydrogen ions are translocated across the cytoplasmic membrane), and thus conserves the redox energy in a proton gradient.</text>
</comment>
<reference evidence="5 6" key="1">
    <citation type="submission" date="2019-06" db="EMBL/GenBank/DDBJ databases">
        <title>Genome sequence of Deinococcus radiopugnans ATCC 19172.</title>
        <authorList>
            <person name="Maclea K.S."/>
            <person name="Maynard C.R."/>
        </authorList>
    </citation>
    <scope>NUCLEOTIDE SEQUENCE [LARGE SCALE GENOMIC DNA]</scope>
    <source>
        <strain evidence="5 6">ATCC 19172</strain>
    </source>
</reference>
<comment type="subcellular location">
    <subcellularLocation>
        <location evidence="2">Cell membrane</location>
        <topology evidence="2">Multi-pass membrane protein</topology>
    </subcellularLocation>
</comment>
<keyword evidence="2" id="KW-0472">Membrane</keyword>
<dbReference type="OrthoDB" id="9790848at2"/>
<evidence type="ECO:0000256" key="3">
    <source>
        <dbReference type="SAM" id="MobiDB-lite"/>
    </source>
</evidence>
<dbReference type="RefSeq" id="WP_081994826.1">
    <property type="nucleotide sequence ID" value="NZ_JACHEW010000003.1"/>
</dbReference>
<proteinExistence type="inferred from homology"/>
<dbReference type="AlphaFoldDB" id="A0A5C4YB79"/>
<dbReference type="GO" id="GO:0048038">
    <property type="term" value="F:quinone binding"/>
    <property type="evidence" value="ECO:0007669"/>
    <property type="project" value="UniProtKB-UniRule"/>
</dbReference>
<accession>A0A5C4YB79</accession>
<evidence type="ECO:0000313" key="4">
    <source>
        <dbReference type="EMBL" id="MBB6015662.1"/>
    </source>
</evidence>
<keyword evidence="2" id="KW-1133">Transmembrane helix</keyword>
<evidence type="ECO:0000313" key="7">
    <source>
        <dbReference type="Proteomes" id="UP000629870"/>
    </source>
</evidence>
<dbReference type="InterPro" id="IPR001457">
    <property type="entry name" value="NADH_UbQ/plastoQ_OxRdtase_su6"/>
</dbReference>
<dbReference type="Proteomes" id="UP000629870">
    <property type="component" value="Unassembled WGS sequence"/>
</dbReference>
<organism evidence="5 6">
    <name type="scientific">Deinococcus radiopugnans ATCC 19172</name>
    <dbReference type="NCBI Taxonomy" id="585398"/>
    <lineage>
        <taxon>Bacteria</taxon>
        <taxon>Thermotogati</taxon>
        <taxon>Deinococcota</taxon>
        <taxon>Deinococci</taxon>
        <taxon>Deinococcales</taxon>
        <taxon>Deinococcaceae</taxon>
        <taxon>Deinococcus</taxon>
    </lineage>
</organism>
<dbReference type="Proteomes" id="UP000313988">
    <property type="component" value="Unassembled WGS sequence"/>
</dbReference>
<name>A0A5C4YB79_9DEIO</name>
<keyword evidence="7" id="KW-1185">Reference proteome</keyword>
<feature type="compositionally biased region" description="Basic and acidic residues" evidence="3">
    <location>
        <begin position="203"/>
        <end position="212"/>
    </location>
</feature>
<feature type="transmembrane region" description="Helical" evidence="2">
    <location>
        <begin position="140"/>
        <end position="162"/>
    </location>
</feature>
<dbReference type="EMBL" id="VDMO01000002">
    <property type="protein sequence ID" value="TNM72644.1"/>
    <property type="molecule type" value="Genomic_DNA"/>
</dbReference>
<sequence>MMTAFILLGALTLVGGIITISAKNAVHAALGLVGTLISVAGLFATLNASFLAATQVIVYAGAIMVLFLFVIMLLNANAPITGRDPIPFVRELAGLGGVVLAGSFTVLAFSYKDPRPVAEATAALGGGSASVVGETLLTRFLLPFEAVSILLLVAIVGAVSLVNRPAPQPDNVPDSEAEPLAPQVGSASRGGGQPVLQHQGLQHRNDEGEVRA</sequence>
<keyword evidence="2" id="KW-0874">Quinone</keyword>